<name>A0A151ALS8_9CLOT</name>
<evidence type="ECO:0000256" key="7">
    <source>
        <dbReference type="ARBA" id="ARBA00034754"/>
    </source>
</evidence>
<dbReference type="Gene3D" id="1.10.8.60">
    <property type="match status" value="1"/>
</dbReference>
<gene>
    <name evidence="11" type="ORF">CLCOL_18230</name>
</gene>
<dbReference type="InterPro" id="IPR048466">
    <property type="entry name" value="DNA_pol3_delta-like_C"/>
</dbReference>
<dbReference type="PANTHER" id="PTHR34388">
    <property type="entry name" value="DNA POLYMERASE III SUBUNIT DELTA"/>
    <property type="match status" value="1"/>
</dbReference>
<evidence type="ECO:0000256" key="5">
    <source>
        <dbReference type="ARBA" id="ARBA00022705"/>
    </source>
</evidence>
<dbReference type="PATRIC" id="fig|1121305.3.peg.1825"/>
<dbReference type="Proteomes" id="UP000075374">
    <property type="component" value="Unassembled WGS sequence"/>
</dbReference>
<keyword evidence="3" id="KW-0808">Transferase</keyword>
<dbReference type="PANTHER" id="PTHR34388:SF1">
    <property type="entry name" value="DNA POLYMERASE III SUBUNIT DELTA"/>
    <property type="match status" value="1"/>
</dbReference>
<dbReference type="EMBL" id="LTBB01000009">
    <property type="protein sequence ID" value="KYH28562.1"/>
    <property type="molecule type" value="Genomic_DNA"/>
</dbReference>
<keyword evidence="6" id="KW-0239">DNA-directed DNA polymerase</keyword>
<dbReference type="Pfam" id="PF06144">
    <property type="entry name" value="DNA_pol3_delta"/>
    <property type="match status" value="1"/>
</dbReference>
<dbReference type="NCBIfam" id="TIGR01128">
    <property type="entry name" value="holA"/>
    <property type="match status" value="1"/>
</dbReference>
<dbReference type="STRING" id="1121305.CLCOL_18230"/>
<dbReference type="RefSeq" id="WP_061858654.1">
    <property type="nucleotide sequence ID" value="NZ_LTBB01000009.1"/>
</dbReference>
<evidence type="ECO:0000259" key="10">
    <source>
        <dbReference type="Pfam" id="PF21694"/>
    </source>
</evidence>
<keyword evidence="12" id="KW-1185">Reference proteome</keyword>
<feature type="domain" description="DNA polymerase III delta N-terminal" evidence="9">
    <location>
        <begin position="20"/>
        <end position="145"/>
    </location>
</feature>
<sequence>MLDYSALEGKLKRGEISNCYIFCGSDEQTIKDTINKIANKVLSKNFLQLNYVEMDGLNITIDSIINACETLPFMSDKRVVLIYRANFLKDRVDKSMEKLSKEVGSYIRTLPKHCILIMYYIFENDKEKESDKLKKISKLACTVKFSKLKGASLQKKVGDMFKEKGKEISKADLALFCSLVENNIDIIENEIEKLCSYTEGREITPKDIYDLVSGKEDNDIFNLVEFLSQRKPQVALDVLNELLFKGESVSVILRMIQRQFKLLFDIKLGICKGKSKDDLTQELKLHPYVCEKMMMQSKKFSIEQLEKIINLCLNTEKNLKSTSVDEKTEMELLIINTAIV</sequence>
<accession>A0A151ALS8</accession>
<feature type="domain" description="DNA polymerase III delta subunit-like C-terminal" evidence="10">
    <location>
        <begin position="218"/>
        <end position="336"/>
    </location>
</feature>
<evidence type="ECO:0000313" key="12">
    <source>
        <dbReference type="Proteomes" id="UP000075374"/>
    </source>
</evidence>
<dbReference type="InterPro" id="IPR005790">
    <property type="entry name" value="DNA_polIII_delta"/>
</dbReference>
<dbReference type="GO" id="GO:0003887">
    <property type="term" value="F:DNA-directed DNA polymerase activity"/>
    <property type="evidence" value="ECO:0007669"/>
    <property type="project" value="UniProtKB-KW"/>
</dbReference>
<evidence type="ECO:0000256" key="6">
    <source>
        <dbReference type="ARBA" id="ARBA00022932"/>
    </source>
</evidence>
<dbReference type="InterPro" id="IPR027417">
    <property type="entry name" value="P-loop_NTPase"/>
</dbReference>
<proteinExistence type="inferred from homology"/>
<dbReference type="GO" id="GO:0003677">
    <property type="term" value="F:DNA binding"/>
    <property type="evidence" value="ECO:0007669"/>
    <property type="project" value="InterPro"/>
</dbReference>
<comment type="similarity">
    <text evidence="7">Belongs to the DNA polymerase HolA subunit family.</text>
</comment>
<evidence type="ECO:0000259" key="9">
    <source>
        <dbReference type="Pfam" id="PF06144"/>
    </source>
</evidence>
<dbReference type="GO" id="GO:0006261">
    <property type="term" value="P:DNA-templated DNA replication"/>
    <property type="evidence" value="ECO:0007669"/>
    <property type="project" value="TreeGrafter"/>
</dbReference>
<reference evidence="11 12" key="1">
    <citation type="submission" date="2016-02" db="EMBL/GenBank/DDBJ databases">
        <title>Genome sequence of Clostridium colicanis DSM 13634.</title>
        <authorList>
            <person name="Poehlein A."/>
            <person name="Daniel R."/>
        </authorList>
    </citation>
    <scope>NUCLEOTIDE SEQUENCE [LARGE SCALE GENOMIC DNA]</scope>
    <source>
        <strain evidence="11 12">DSM 13634</strain>
    </source>
</reference>
<dbReference type="AlphaFoldDB" id="A0A151ALS8"/>
<evidence type="ECO:0000256" key="8">
    <source>
        <dbReference type="ARBA" id="ARBA00049244"/>
    </source>
</evidence>
<evidence type="ECO:0000256" key="1">
    <source>
        <dbReference type="ARBA" id="ARBA00012417"/>
    </source>
</evidence>
<dbReference type="Pfam" id="PF21694">
    <property type="entry name" value="DNA_pol3_delta_C"/>
    <property type="match status" value="1"/>
</dbReference>
<evidence type="ECO:0000256" key="3">
    <source>
        <dbReference type="ARBA" id="ARBA00022679"/>
    </source>
</evidence>
<dbReference type="EC" id="2.7.7.7" evidence="1"/>
<evidence type="ECO:0000313" key="11">
    <source>
        <dbReference type="EMBL" id="KYH28562.1"/>
    </source>
</evidence>
<keyword evidence="5" id="KW-0235">DNA replication</keyword>
<dbReference type="SUPFAM" id="SSF52540">
    <property type="entry name" value="P-loop containing nucleoside triphosphate hydrolases"/>
    <property type="match status" value="1"/>
</dbReference>
<dbReference type="InterPro" id="IPR008921">
    <property type="entry name" value="DNA_pol3_clamp-load_cplx_C"/>
</dbReference>
<organism evidence="11 12">
    <name type="scientific">Clostridium colicanis DSM 13634</name>
    <dbReference type="NCBI Taxonomy" id="1121305"/>
    <lineage>
        <taxon>Bacteria</taxon>
        <taxon>Bacillati</taxon>
        <taxon>Bacillota</taxon>
        <taxon>Clostridia</taxon>
        <taxon>Eubacteriales</taxon>
        <taxon>Clostridiaceae</taxon>
        <taxon>Clostridium</taxon>
    </lineage>
</organism>
<comment type="caution">
    <text evidence="11">The sequence shown here is derived from an EMBL/GenBank/DDBJ whole genome shotgun (WGS) entry which is preliminary data.</text>
</comment>
<evidence type="ECO:0000256" key="2">
    <source>
        <dbReference type="ARBA" id="ARBA00017703"/>
    </source>
</evidence>
<dbReference type="Gene3D" id="1.20.272.10">
    <property type="match status" value="1"/>
</dbReference>
<protein>
    <recommendedName>
        <fullName evidence="2">DNA polymerase III subunit delta</fullName>
        <ecNumber evidence="1">2.7.7.7</ecNumber>
    </recommendedName>
</protein>
<dbReference type="InterPro" id="IPR010372">
    <property type="entry name" value="DNA_pol3_delta_N"/>
</dbReference>
<comment type="catalytic activity">
    <reaction evidence="8">
        <text>DNA(n) + a 2'-deoxyribonucleoside 5'-triphosphate = DNA(n+1) + diphosphate</text>
        <dbReference type="Rhea" id="RHEA:22508"/>
        <dbReference type="Rhea" id="RHEA-COMP:17339"/>
        <dbReference type="Rhea" id="RHEA-COMP:17340"/>
        <dbReference type="ChEBI" id="CHEBI:33019"/>
        <dbReference type="ChEBI" id="CHEBI:61560"/>
        <dbReference type="ChEBI" id="CHEBI:173112"/>
        <dbReference type="EC" id="2.7.7.7"/>
    </reaction>
</comment>
<dbReference type="Gene3D" id="3.40.50.300">
    <property type="entry name" value="P-loop containing nucleotide triphosphate hydrolases"/>
    <property type="match status" value="1"/>
</dbReference>
<keyword evidence="4" id="KW-0548">Nucleotidyltransferase</keyword>
<dbReference type="GO" id="GO:0009360">
    <property type="term" value="C:DNA polymerase III complex"/>
    <property type="evidence" value="ECO:0007669"/>
    <property type="project" value="InterPro"/>
</dbReference>
<evidence type="ECO:0000256" key="4">
    <source>
        <dbReference type="ARBA" id="ARBA00022695"/>
    </source>
</evidence>
<dbReference type="SUPFAM" id="SSF48019">
    <property type="entry name" value="post-AAA+ oligomerization domain-like"/>
    <property type="match status" value="1"/>
</dbReference>